<dbReference type="Proteomes" id="UP000642829">
    <property type="component" value="Unassembled WGS sequence"/>
</dbReference>
<dbReference type="InterPro" id="IPR058624">
    <property type="entry name" value="MdtA-like_HH"/>
</dbReference>
<dbReference type="InterPro" id="IPR058627">
    <property type="entry name" value="MdtA-like_C"/>
</dbReference>
<name>A0A8J3GEK5_9BACT</name>
<evidence type="ECO:0000259" key="4">
    <source>
        <dbReference type="Pfam" id="PF25876"/>
    </source>
</evidence>
<dbReference type="InterPro" id="IPR058625">
    <property type="entry name" value="MdtA-like_BSH"/>
</dbReference>
<evidence type="ECO:0000259" key="7">
    <source>
        <dbReference type="Pfam" id="PF25967"/>
    </source>
</evidence>
<dbReference type="Gene3D" id="2.40.420.20">
    <property type="match status" value="1"/>
</dbReference>
<dbReference type="InterPro" id="IPR006143">
    <property type="entry name" value="RND_pump_MFP"/>
</dbReference>
<dbReference type="Pfam" id="PF25944">
    <property type="entry name" value="Beta-barrel_RND"/>
    <property type="match status" value="1"/>
</dbReference>
<sequence>MGICATAAFAFLVGCGPEPIQPKGPPPRTVTVNEVKTADVYLYSDTLGRATAYESVNIVSQVDGQITEVTFTQGSMVKKGDLLYRIFQPPYIAAIEEAEGSVEQARAQLAIDELALERNRPLVPQKLISEQDFQALEATVESDRGALRKAEGDLLAAKVNLDYTEIRSPIDGMASIYLVNVGNVVSALEGETLATVLRMDPIYVDFISPESRFDDIRSYFNKAGGKLTIRASSLSDASQHREGELTILGNAVDTETGTVNLRATFKNDDGFFWPNQPLAVRVYLKTIKDAMVVSSSSVGIGQNGRFVFVIDEATSTVTQKSVTVGQLQEDGTIVIESGVKPGDKLVGEGLDFLRDKSEIIVTDGNPADVKLPPQMIDPVVKMLQKYKKATPAEIKKIQDSRRLPPQLLKKLQSHGVLSEQETEFLLNLETGSVTGTPPKSADAKGSDGKPAEESK</sequence>
<dbReference type="Pfam" id="PF25967">
    <property type="entry name" value="RND-MFP_C"/>
    <property type="match status" value="1"/>
</dbReference>
<evidence type="ECO:0000256" key="3">
    <source>
        <dbReference type="SAM" id="MobiDB-lite"/>
    </source>
</evidence>
<dbReference type="Gene3D" id="2.40.50.100">
    <property type="match status" value="1"/>
</dbReference>
<evidence type="ECO:0000256" key="1">
    <source>
        <dbReference type="ARBA" id="ARBA00004196"/>
    </source>
</evidence>
<proteinExistence type="inferred from homology"/>
<feature type="compositionally biased region" description="Basic and acidic residues" evidence="3">
    <location>
        <begin position="441"/>
        <end position="455"/>
    </location>
</feature>
<accession>A0A8J3GEK5</accession>
<dbReference type="Pfam" id="PF25876">
    <property type="entry name" value="HH_MFP_RND"/>
    <property type="match status" value="1"/>
</dbReference>
<dbReference type="GO" id="GO:0030313">
    <property type="term" value="C:cell envelope"/>
    <property type="evidence" value="ECO:0007669"/>
    <property type="project" value="UniProtKB-SubCell"/>
</dbReference>
<evidence type="ECO:0000313" key="9">
    <source>
        <dbReference type="Proteomes" id="UP000642829"/>
    </source>
</evidence>
<reference evidence="8" key="2">
    <citation type="submission" date="2020-09" db="EMBL/GenBank/DDBJ databases">
        <authorList>
            <person name="Sun Q."/>
            <person name="Kim S."/>
        </authorList>
    </citation>
    <scope>NUCLEOTIDE SEQUENCE</scope>
    <source>
        <strain evidence="8">KCTC 12870</strain>
    </source>
</reference>
<comment type="caution">
    <text evidence="8">The sequence shown here is derived from an EMBL/GenBank/DDBJ whole genome shotgun (WGS) entry which is preliminary data.</text>
</comment>
<dbReference type="Gene3D" id="2.40.30.170">
    <property type="match status" value="1"/>
</dbReference>
<evidence type="ECO:0000259" key="5">
    <source>
        <dbReference type="Pfam" id="PF25917"/>
    </source>
</evidence>
<gene>
    <name evidence="8" type="ORF">GCM10007047_14510</name>
</gene>
<dbReference type="Gene3D" id="1.10.287.470">
    <property type="entry name" value="Helix hairpin bin"/>
    <property type="match status" value="1"/>
</dbReference>
<comment type="subcellular location">
    <subcellularLocation>
        <location evidence="1">Cell envelope</location>
    </subcellularLocation>
</comment>
<dbReference type="GO" id="GO:0005886">
    <property type="term" value="C:plasma membrane"/>
    <property type="evidence" value="ECO:0007669"/>
    <property type="project" value="TreeGrafter"/>
</dbReference>
<feature type="domain" description="Multidrug resistance protein MdtA-like alpha-helical hairpin" evidence="4">
    <location>
        <begin position="96"/>
        <end position="164"/>
    </location>
</feature>
<dbReference type="EMBL" id="BMXG01000007">
    <property type="protein sequence ID" value="GHB99376.1"/>
    <property type="molecule type" value="Genomic_DNA"/>
</dbReference>
<feature type="domain" description="Multidrug resistance protein MdtA-like barrel-sandwich hybrid" evidence="5">
    <location>
        <begin position="55"/>
        <end position="196"/>
    </location>
</feature>
<feature type="domain" description="Multidrug resistance protein MdtA-like C-terminal permuted SH3" evidence="7">
    <location>
        <begin position="289"/>
        <end position="351"/>
    </location>
</feature>
<dbReference type="GO" id="GO:0046677">
    <property type="term" value="P:response to antibiotic"/>
    <property type="evidence" value="ECO:0007669"/>
    <property type="project" value="TreeGrafter"/>
</dbReference>
<dbReference type="GO" id="GO:0022857">
    <property type="term" value="F:transmembrane transporter activity"/>
    <property type="evidence" value="ECO:0007669"/>
    <property type="project" value="InterPro"/>
</dbReference>
<dbReference type="NCBIfam" id="TIGR01730">
    <property type="entry name" value="RND_mfp"/>
    <property type="match status" value="1"/>
</dbReference>
<evidence type="ECO:0000259" key="6">
    <source>
        <dbReference type="Pfam" id="PF25944"/>
    </source>
</evidence>
<evidence type="ECO:0000256" key="2">
    <source>
        <dbReference type="ARBA" id="ARBA00009477"/>
    </source>
</evidence>
<feature type="domain" description="Multidrug resistance protein MdtA-like beta-barrel" evidence="6">
    <location>
        <begin position="201"/>
        <end position="284"/>
    </location>
</feature>
<reference evidence="8" key="1">
    <citation type="journal article" date="2014" name="Int. J. Syst. Evol. Microbiol.">
        <title>Complete genome sequence of Corynebacterium casei LMG S-19264T (=DSM 44701T), isolated from a smear-ripened cheese.</title>
        <authorList>
            <consortium name="US DOE Joint Genome Institute (JGI-PGF)"/>
            <person name="Walter F."/>
            <person name="Albersmeier A."/>
            <person name="Kalinowski J."/>
            <person name="Ruckert C."/>
        </authorList>
    </citation>
    <scope>NUCLEOTIDE SEQUENCE</scope>
    <source>
        <strain evidence="8">KCTC 12870</strain>
    </source>
</reference>
<dbReference type="SUPFAM" id="SSF111369">
    <property type="entry name" value="HlyD-like secretion proteins"/>
    <property type="match status" value="1"/>
</dbReference>
<feature type="region of interest" description="Disordered" evidence="3">
    <location>
        <begin position="428"/>
        <end position="455"/>
    </location>
</feature>
<evidence type="ECO:0000313" key="8">
    <source>
        <dbReference type="EMBL" id="GHB99376.1"/>
    </source>
</evidence>
<dbReference type="Pfam" id="PF25917">
    <property type="entry name" value="BSH_RND"/>
    <property type="match status" value="1"/>
</dbReference>
<keyword evidence="9" id="KW-1185">Reference proteome</keyword>
<comment type="similarity">
    <text evidence="2">Belongs to the membrane fusion protein (MFP) (TC 8.A.1) family.</text>
</comment>
<dbReference type="InterPro" id="IPR058626">
    <property type="entry name" value="MdtA-like_b-barrel"/>
</dbReference>
<dbReference type="PANTHER" id="PTHR30158">
    <property type="entry name" value="ACRA/E-RELATED COMPONENT OF DRUG EFFLUX TRANSPORTER"/>
    <property type="match status" value="1"/>
</dbReference>
<protein>
    <submittedName>
        <fullName evidence="8">RND transporter</fullName>
    </submittedName>
</protein>
<dbReference type="AlphaFoldDB" id="A0A8J3GEK5"/>
<organism evidence="8 9">
    <name type="scientific">Cerasicoccus arenae</name>
    <dbReference type="NCBI Taxonomy" id="424488"/>
    <lineage>
        <taxon>Bacteria</taxon>
        <taxon>Pseudomonadati</taxon>
        <taxon>Verrucomicrobiota</taxon>
        <taxon>Opitutia</taxon>
        <taxon>Puniceicoccales</taxon>
        <taxon>Cerasicoccaceae</taxon>
        <taxon>Cerasicoccus</taxon>
    </lineage>
</organism>